<comment type="caution">
    <text evidence="9">The sequence shown here is derived from an EMBL/GenBank/DDBJ whole genome shotgun (WGS) entry which is preliminary data.</text>
</comment>
<dbReference type="RefSeq" id="WP_272747690.1">
    <property type="nucleotide sequence ID" value="NZ_JAQQKX010000005.1"/>
</dbReference>
<evidence type="ECO:0000256" key="5">
    <source>
        <dbReference type="ARBA" id="ARBA00023125"/>
    </source>
</evidence>
<dbReference type="InterPro" id="IPR035447">
    <property type="entry name" value="DNA_topo_I_N_sf"/>
</dbReference>
<evidence type="ECO:0000256" key="6">
    <source>
        <dbReference type="ARBA" id="ARBA00023235"/>
    </source>
</evidence>
<accession>A0ABT5HT18</accession>
<keyword evidence="4" id="KW-0799">Topoisomerase</keyword>
<gene>
    <name evidence="9" type="ORF">PQU92_07995</name>
</gene>
<organism evidence="9 10">
    <name type="scientific">Asticcacaulis aquaticus</name>
    <dbReference type="NCBI Taxonomy" id="2984212"/>
    <lineage>
        <taxon>Bacteria</taxon>
        <taxon>Pseudomonadati</taxon>
        <taxon>Pseudomonadota</taxon>
        <taxon>Alphaproteobacteria</taxon>
        <taxon>Caulobacterales</taxon>
        <taxon>Caulobacteraceae</taxon>
        <taxon>Asticcacaulis</taxon>
    </lineage>
</organism>
<dbReference type="EC" id="5.6.2.1" evidence="3"/>
<feature type="domain" description="DNA topoisomerase I catalytic core eukaryotic-type" evidence="7">
    <location>
        <begin position="97"/>
        <end position="313"/>
    </location>
</feature>
<dbReference type="InterPro" id="IPR049331">
    <property type="entry name" value="Top1B_N_bact"/>
</dbReference>
<comment type="similarity">
    <text evidence="2">Belongs to the type IB topoisomerase family.</text>
</comment>
<evidence type="ECO:0000256" key="4">
    <source>
        <dbReference type="ARBA" id="ARBA00023029"/>
    </source>
</evidence>
<dbReference type="SUPFAM" id="SSF55869">
    <property type="entry name" value="DNA topoisomerase I domain"/>
    <property type="match status" value="1"/>
</dbReference>
<evidence type="ECO:0000313" key="10">
    <source>
        <dbReference type="Proteomes" id="UP001214854"/>
    </source>
</evidence>
<dbReference type="InterPro" id="IPR013500">
    <property type="entry name" value="TopoI_cat_euk"/>
</dbReference>
<keyword evidence="6" id="KW-0413">Isomerase</keyword>
<evidence type="ECO:0000256" key="3">
    <source>
        <dbReference type="ARBA" id="ARBA00012891"/>
    </source>
</evidence>
<sequence length="352" mass="39410">MDGSFPVSDAVEQAKEAGLRYVSDRKPGFTRRRYGKTFVYFDTKGERISDAKVIARINKLAIPPAYKDVWICPYANGHMQATGKDARGRKQYRYHADWRATRDATKFDHILRFGEKLPDIRAKVHEHLGLRTPCREKVLATVVALLEKTLIRVGNDEYARTNGSYGLTTLRDEHVDVSGQTVRFCFKGKSGKMWNLKLSDRRIANAIRRCQDLGGQELFAWVDEAGQVRDVTSSDVNAYLREISGEAFTAKDFRTFTGTVLAALALQAFEGFESEAQAKRNLKSAIDGVSKRLGNTPAVCRKGYIHPEVINAYLEGSLTQQIVGEIDAHLSDAASLTPDEVMVLAFLKKRLS</sequence>
<evidence type="ECO:0000256" key="2">
    <source>
        <dbReference type="ARBA" id="ARBA00006645"/>
    </source>
</evidence>
<protein>
    <recommendedName>
        <fullName evidence="3">DNA topoisomerase</fullName>
        <ecNumber evidence="3">5.6.2.1</ecNumber>
    </recommendedName>
</protein>
<feature type="domain" description="DNA topoisomerase IB N-terminal" evidence="8">
    <location>
        <begin position="38"/>
        <end position="85"/>
    </location>
</feature>
<dbReference type="Pfam" id="PF21338">
    <property type="entry name" value="Top1B_N_bact"/>
    <property type="match status" value="1"/>
</dbReference>
<dbReference type="EMBL" id="JAQQKX010000005">
    <property type="protein sequence ID" value="MDC7683215.1"/>
    <property type="molecule type" value="Genomic_DNA"/>
</dbReference>
<comment type="catalytic activity">
    <reaction evidence="1">
        <text>ATP-independent breakage of single-stranded DNA, followed by passage and rejoining.</text>
        <dbReference type="EC" id="5.6.2.1"/>
    </reaction>
</comment>
<keyword evidence="10" id="KW-1185">Reference proteome</keyword>
<evidence type="ECO:0000256" key="1">
    <source>
        <dbReference type="ARBA" id="ARBA00000213"/>
    </source>
</evidence>
<dbReference type="Gene3D" id="3.30.66.10">
    <property type="entry name" value="DNA topoisomerase I domain"/>
    <property type="match status" value="1"/>
</dbReference>
<dbReference type="InterPro" id="IPR011010">
    <property type="entry name" value="DNA_brk_join_enz"/>
</dbReference>
<dbReference type="Gene3D" id="1.10.132.120">
    <property type="match status" value="1"/>
</dbReference>
<dbReference type="Pfam" id="PF01028">
    <property type="entry name" value="Topoisom_I"/>
    <property type="match status" value="1"/>
</dbReference>
<dbReference type="InterPro" id="IPR014711">
    <property type="entry name" value="TopoI_cat_a-hlx-sub_euk"/>
</dbReference>
<reference evidence="9 10" key="1">
    <citation type="submission" date="2023-01" db="EMBL/GenBank/DDBJ databases">
        <title>Novel species of the genus Asticcacaulis isolated from rivers.</title>
        <authorList>
            <person name="Lu H."/>
        </authorList>
    </citation>
    <scope>NUCLEOTIDE SEQUENCE [LARGE SCALE GENOMIC DNA]</scope>
    <source>
        <strain evidence="9 10">BYS171W</strain>
    </source>
</reference>
<evidence type="ECO:0000313" key="9">
    <source>
        <dbReference type="EMBL" id="MDC7683215.1"/>
    </source>
</evidence>
<evidence type="ECO:0000259" key="7">
    <source>
        <dbReference type="Pfam" id="PF01028"/>
    </source>
</evidence>
<proteinExistence type="inferred from homology"/>
<name>A0ABT5HT18_9CAUL</name>
<keyword evidence="5" id="KW-0238">DNA-binding</keyword>
<dbReference type="InterPro" id="IPR001631">
    <property type="entry name" value="TopoI"/>
</dbReference>
<evidence type="ECO:0000259" key="8">
    <source>
        <dbReference type="Pfam" id="PF21338"/>
    </source>
</evidence>
<dbReference type="Proteomes" id="UP001214854">
    <property type="component" value="Unassembled WGS sequence"/>
</dbReference>
<dbReference type="SUPFAM" id="SSF56349">
    <property type="entry name" value="DNA breaking-rejoining enzymes"/>
    <property type="match status" value="1"/>
</dbReference>
<dbReference type="PROSITE" id="PS52038">
    <property type="entry name" value="TOPO_IB_2"/>
    <property type="match status" value="1"/>
</dbReference>
<dbReference type="Gene3D" id="3.90.15.10">
    <property type="entry name" value="Topoisomerase I, Chain A, domain 3"/>
    <property type="match status" value="1"/>
</dbReference>
<dbReference type="PRINTS" id="PR00416">
    <property type="entry name" value="EUTPISMRASEI"/>
</dbReference>